<dbReference type="GO" id="GO:0006536">
    <property type="term" value="P:glutamate metabolic process"/>
    <property type="evidence" value="ECO:0007669"/>
    <property type="project" value="TreeGrafter"/>
</dbReference>
<reference evidence="2" key="2">
    <citation type="submission" date="2024-04" db="UniProtKB">
        <authorList>
            <consortium name="Ensembl"/>
        </authorList>
    </citation>
    <scope>IDENTIFICATION</scope>
</reference>
<reference evidence="2" key="1">
    <citation type="submission" date="2006-01" db="EMBL/GenBank/DDBJ databases">
        <authorList>
            <person name="Lindblad-Toh K."/>
            <person name="Mauceli E."/>
            <person name="Grabherr M."/>
            <person name="Chang J.L."/>
            <person name="Lander E.S."/>
        </authorList>
    </citation>
    <scope>NUCLEOTIDE SEQUENCE [LARGE SCALE GENOMIC DNA]</scope>
</reference>
<keyword evidence="1" id="KW-0808">Transferase</keyword>
<dbReference type="PANTHER" id="PTHR23342">
    <property type="entry name" value="N-ACETYLGLUTAMATE SYNTHASE"/>
    <property type="match status" value="1"/>
</dbReference>
<dbReference type="FunCoup" id="G3NN54">
    <property type="interactions" value="73"/>
</dbReference>
<dbReference type="OMA" id="EYCAHEV"/>
<dbReference type="GO" id="GO:0004042">
    <property type="term" value="F:L-glutamate N-acetyltransferase activity"/>
    <property type="evidence" value="ECO:0007669"/>
    <property type="project" value="TreeGrafter"/>
</dbReference>
<name>G3NN54_GASAC</name>
<dbReference type="Gene3D" id="3.40.1160.10">
    <property type="entry name" value="Acetylglutamate kinase-like"/>
    <property type="match status" value="1"/>
</dbReference>
<organism evidence="2">
    <name type="scientific">Gasterosteus aculeatus</name>
    <name type="common">Three-spined stickleback</name>
    <dbReference type="NCBI Taxonomy" id="69293"/>
    <lineage>
        <taxon>Eukaryota</taxon>
        <taxon>Metazoa</taxon>
        <taxon>Chordata</taxon>
        <taxon>Craniata</taxon>
        <taxon>Vertebrata</taxon>
        <taxon>Euteleostomi</taxon>
        <taxon>Actinopterygii</taxon>
        <taxon>Neopterygii</taxon>
        <taxon>Teleostei</taxon>
        <taxon>Neoteleostei</taxon>
        <taxon>Acanthomorphata</taxon>
        <taxon>Eupercaria</taxon>
        <taxon>Perciformes</taxon>
        <taxon>Cottioidei</taxon>
        <taxon>Gasterosteales</taxon>
        <taxon>Gasterosteidae</taxon>
        <taxon>Gasterosteus</taxon>
    </lineage>
</organism>
<dbReference type="Bgee" id="ENSGACG00000005126">
    <property type="expression patterns" value="Expressed in muscle tissue and 2 other cell types or tissues"/>
</dbReference>
<dbReference type="eggNOG" id="KOG2436">
    <property type="taxonomic scope" value="Eukaryota"/>
</dbReference>
<evidence type="ECO:0000256" key="1">
    <source>
        <dbReference type="ARBA" id="ARBA00022679"/>
    </source>
</evidence>
<evidence type="ECO:0000313" key="2">
    <source>
        <dbReference type="Ensembl" id="ENSGACP00000006767.1"/>
    </source>
</evidence>
<proteinExistence type="predicted"/>
<dbReference type="GO" id="GO:0006526">
    <property type="term" value="P:L-arginine biosynthetic process"/>
    <property type="evidence" value="ECO:0007669"/>
    <property type="project" value="TreeGrafter"/>
</dbReference>
<dbReference type="AlphaFoldDB" id="G3NN54"/>
<sequence>MAKVTGGASGCRAMVKAGRYLSTPSVTRCPGGQRRREKFGPQPRTMSAVAAGTGGNGVALAQHERPGSLSDRHAPTNGNLIYRDVKAFLNEVGGNPREARYWLTQFQRATSAQSTAFAVLEVDSSVFSSREMVHSLAFGLSFLQRMDMKPVVVMGRAACEEMGPSEPLAGSPCERGLVERSQQLTEALQQHSASVLPLFSAESFLLLHEASRGSSAPPSVAVDTRLLQWSLNCGMIPVVCPVGRDGRGCSLALDQTEVTAALARALQPHKVMF</sequence>
<accession>G3NN54</accession>
<dbReference type="SUPFAM" id="SSF53633">
    <property type="entry name" value="Carbamate kinase-like"/>
    <property type="match status" value="1"/>
</dbReference>
<dbReference type="InParanoid" id="G3NN54"/>
<dbReference type="STRING" id="69293.ENSGACP00000006767"/>
<protein>
    <submittedName>
        <fullName evidence="2">N-acetylglutamate synthase</fullName>
    </submittedName>
</protein>
<dbReference type="GO" id="GO:0005759">
    <property type="term" value="C:mitochondrial matrix"/>
    <property type="evidence" value="ECO:0007669"/>
    <property type="project" value="TreeGrafter"/>
</dbReference>
<dbReference type="PANTHER" id="PTHR23342:SF0">
    <property type="entry name" value="N-ACETYLGLUTAMATE SYNTHASE, MITOCHONDRIAL"/>
    <property type="match status" value="1"/>
</dbReference>
<dbReference type="InterPro" id="IPR036393">
    <property type="entry name" value="AceGlu_kinase-like_sf"/>
</dbReference>
<dbReference type="Ensembl" id="ENSGACT00000006784.1">
    <property type="protein sequence ID" value="ENSGACP00000006767.1"/>
    <property type="gene ID" value="ENSGACG00000005126.1"/>
</dbReference>